<sequence>MASAHSPPPAKNSVQPLPLLGRRYHATHIRGARRNGCSFEEIIEAILHAGVYAGMPAAVEGANIAQGIAQEENNGEA</sequence>
<dbReference type="InterPro" id="IPR003779">
    <property type="entry name" value="CMD-like"/>
</dbReference>
<dbReference type="Pfam" id="PF02627">
    <property type="entry name" value="CMD"/>
    <property type="match status" value="1"/>
</dbReference>
<dbReference type="RefSeq" id="WP_338028655.1">
    <property type="nucleotide sequence ID" value="NZ_JAFBCP010000001.1"/>
</dbReference>
<reference evidence="2 3" key="1">
    <citation type="submission" date="2021-01" db="EMBL/GenBank/DDBJ databases">
        <title>Sequencing the genomes of 1000 actinobacteria strains.</title>
        <authorList>
            <person name="Klenk H.-P."/>
        </authorList>
    </citation>
    <scope>NUCLEOTIDE SEQUENCE [LARGE SCALE GENOMIC DNA]</scope>
    <source>
        <strain evidence="2 3">DSM 13657</strain>
    </source>
</reference>
<dbReference type="InterPro" id="IPR029032">
    <property type="entry name" value="AhpD-like"/>
</dbReference>
<dbReference type="SUPFAM" id="SSF69118">
    <property type="entry name" value="AhpD-like"/>
    <property type="match status" value="1"/>
</dbReference>
<accession>A0ABS2SLE5</accession>
<gene>
    <name evidence="2" type="ORF">JOE56_001781</name>
</gene>
<evidence type="ECO:0000313" key="2">
    <source>
        <dbReference type="EMBL" id="MBM7817087.1"/>
    </source>
</evidence>
<dbReference type="Gene3D" id="1.20.1290.10">
    <property type="entry name" value="AhpD-like"/>
    <property type="match status" value="1"/>
</dbReference>
<organism evidence="2 3">
    <name type="scientific">Brevibacterium paucivorans</name>
    <dbReference type="NCBI Taxonomy" id="170994"/>
    <lineage>
        <taxon>Bacteria</taxon>
        <taxon>Bacillati</taxon>
        <taxon>Actinomycetota</taxon>
        <taxon>Actinomycetes</taxon>
        <taxon>Micrococcales</taxon>
        <taxon>Brevibacteriaceae</taxon>
        <taxon>Brevibacterium</taxon>
    </lineage>
</organism>
<comment type="caution">
    <text evidence="2">The sequence shown here is derived from an EMBL/GenBank/DDBJ whole genome shotgun (WGS) entry which is preliminary data.</text>
</comment>
<feature type="domain" description="Carboxymuconolactone decarboxylase-like" evidence="1">
    <location>
        <begin position="21"/>
        <end position="66"/>
    </location>
</feature>
<evidence type="ECO:0000259" key="1">
    <source>
        <dbReference type="Pfam" id="PF02627"/>
    </source>
</evidence>
<dbReference type="EMBL" id="JAFBCP010000001">
    <property type="protein sequence ID" value="MBM7817087.1"/>
    <property type="molecule type" value="Genomic_DNA"/>
</dbReference>
<proteinExistence type="predicted"/>
<evidence type="ECO:0000313" key="3">
    <source>
        <dbReference type="Proteomes" id="UP000809290"/>
    </source>
</evidence>
<protein>
    <submittedName>
        <fullName evidence="2">Alkylhydroperoxidase/carboxymuconolactone decarboxylase family protein YurZ</fullName>
    </submittedName>
</protein>
<dbReference type="Proteomes" id="UP000809290">
    <property type="component" value="Unassembled WGS sequence"/>
</dbReference>
<name>A0ABS2SLE5_9MICO</name>
<keyword evidence="3" id="KW-1185">Reference proteome</keyword>